<reference evidence="8 9" key="1">
    <citation type="journal article" date="2018" name="Front. Microbiol.">
        <title>Prospects for Fungal Bioremediation of Acidic Radioactive Waste Sites: Characterization and Genome Sequence of Rhodotorula taiwanensis MD1149.</title>
        <authorList>
            <person name="Tkavc R."/>
            <person name="Matrosova V.Y."/>
            <person name="Grichenko O.E."/>
            <person name="Gostincar C."/>
            <person name="Volpe R.P."/>
            <person name="Klimenkova P."/>
            <person name="Gaidamakova E.K."/>
            <person name="Zhou C.E."/>
            <person name="Stewart B.J."/>
            <person name="Lyman M.G."/>
            <person name="Malfatti S.A."/>
            <person name="Rubinfeld B."/>
            <person name="Courtot M."/>
            <person name="Singh J."/>
            <person name="Dalgard C.L."/>
            <person name="Hamilton T."/>
            <person name="Frey K.G."/>
            <person name="Gunde-Cimerman N."/>
            <person name="Dugan L."/>
            <person name="Daly M.J."/>
        </authorList>
    </citation>
    <scope>NUCLEOTIDE SEQUENCE [LARGE SCALE GENOMIC DNA]</scope>
    <source>
        <strain evidence="8 9">MD1149</strain>
    </source>
</reference>
<keyword evidence="9" id="KW-1185">Reference proteome</keyword>
<evidence type="ECO:0000256" key="5">
    <source>
        <dbReference type="ARBA" id="ARBA00023186"/>
    </source>
</evidence>
<sequence>MSVINLTDVTVQNNPAGFTDPYQFQITFECVSPIQDDLEWKLTYVGSAESDSYDQELDTCMVGPVPVGINSFPFEAAAPLPSRIPSSDLIGVTVILLTCSYNDQEFVRIGYYVNTEYGDPELKAQYDASLAEDAEEKGIKAPDPTQHIDKLVRNVLADKPRVTKFNIQWDTPVAAVPTMSSAPIGGVTSEALAGAPAAAAPPPPFNPYSAAA</sequence>
<comment type="subcellular location">
    <subcellularLocation>
        <location evidence="1">Nucleus</location>
    </subcellularLocation>
</comment>
<dbReference type="GO" id="GO:0000785">
    <property type="term" value="C:chromatin"/>
    <property type="evidence" value="ECO:0007669"/>
    <property type="project" value="TreeGrafter"/>
</dbReference>
<dbReference type="InterPro" id="IPR006818">
    <property type="entry name" value="ASF1-like"/>
</dbReference>
<dbReference type="GO" id="GO:0005634">
    <property type="term" value="C:nucleus"/>
    <property type="evidence" value="ECO:0007669"/>
    <property type="project" value="UniProtKB-SubCell"/>
</dbReference>
<dbReference type="Pfam" id="PF04729">
    <property type="entry name" value="ASF1_hist_chap"/>
    <property type="match status" value="1"/>
</dbReference>
<dbReference type="OrthoDB" id="29755at2759"/>
<dbReference type="Proteomes" id="UP000237144">
    <property type="component" value="Unassembled WGS sequence"/>
</dbReference>
<comment type="similarity">
    <text evidence="2">Belongs to the ASF1 family.</text>
</comment>
<dbReference type="InterPro" id="IPR036747">
    <property type="entry name" value="ASF1-like_sf"/>
</dbReference>
<dbReference type="PANTHER" id="PTHR12040">
    <property type="entry name" value="ANTI-SILENCING PROTEIN 1"/>
    <property type="match status" value="1"/>
</dbReference>
<evidence type="ECO:0000256" key="4">
    <source>
        <dbReference type="ARBA" id="ARBA00023163"/>
    </source>
</evidence>
<dbReference type="PANTHER" id="PTHR12040:SF0">
    <property type="entry name" value="HISTONE CHAPERONE ASF1"/>
    <property type="match status" value="1"/>
</dbReference>
<keyword evidence="5" id="KW-0143">Chaperone</keyword>
<organism evidence="8 9">
    <name type="scientific">Rhodotorula taiwanensis</name>
    <dbReference type="NCBI Taxonomy" id="741276"/>
    <lineage>
        <taxon>Eukaryota</taxon>
        <taxon>Fungi</taxon>
        <taxon>Dikarya</taxon>
        <taxon>Basidiomycota</taxon>
        <taxon>Pucciniomycotina</taxon>
        <taxon>Microbotryomycetes</taxon>
        <taxon>Sporidiobolales</taxon>
        <taxon>Sporidiobolaceae</taxon>
        <taxon>Rhodotorula</taxon>
    </lineage>
</organism>
<dbReference type="EMBL" id="PJQD01000080">
    <property type="protein sequence ID" value="POY71566.1"/>
    <property type="molecule type" value="Genomic_DNA"/>
</dbReference>
<dbReference type="STRING" id="741276.A0A2S5B479"/>
<proteinExistence type="inferred from homology"/>
<dbReference type="Gene3D" id="2.60.40.1490">
    <property type="entry name" value="Histone chaperone ASF1-like"/>
    <property type="match status" value="1"/>
</dbReference>
<accession>A0A2S5B479</accession>
<keyword evidence="6" id="KW-0539">Nucleus</keyword>
<keyword evidence="4" id="KW-0804">Transcription</keyword>
<dbReference type="GO" id="GO:0042393">
    <property type="term" value="F:histone binding"/>
    <property type="evidence" value="ECO:0007669"/>
    <property type="project" value="TreeGrafter"/>
</dbReference>
<comment type="caution">
    <text evidence="8">The sequence shown here is derived from an EMBL/GenBank/DDBJ whole genome shotgun (WGS) entry which is preliminary data.</text>
</comment>
<name>A0A2S5B479_9BASI</name>
<evidence type="ECO:0000256" key="1">
    <source>
        <dbReference type="ARBA" id="ARBA00004123"/>
    </source>
</evidence>
<evidence type="ECO:0000256" key="2">
    <source>
        <dbReference type="ARBA" id="ARBA00006051"/>
    </source>
</evidence>
<evidence type="ECO:0000256" key="3">
    <source>
        <dbReference type="ARBA" id="ARBA00023015"/>
    </source>
</evidence>
<evidence type="ECO:0000313" key="8">
    <source>
        <dbReference type="EMBL" id="POY71566.1"/>
    </source>
</evidence>
<evidence type="ECO:0000313" key="9">
    <source>
        <dbReference type="Proteomes" id="UP000237144"/>
    </source>
</evidence>
<dbReference type="SUPFAM" id="SSF101546">
    <property type="entry name" value="ASF1-like"/>
    <property type="match status" value="1"/>
</dbReference>
<keyword evidence="3" id="KW-0805">Transcription regulation</keyword>
<protein>
    <recommendedName>
        <fullName evidence="7">Anti-silencing function protein 1</fullName>
    </recommendedName>
</protein>
<evidence type="ECO:0000256" key="6">
    <source>
        <dbReference type="ARBA" id="ARBA00023242"/>
    </source>
</evidence>
<dbReference type="AlphaFoldDB" id="A0A2S5B479"/>
<evidence type="ECO:0000256" key="7">
    <source>
        <dbReference type="ARBA" id="ARBA00032776"/>
    </source>
</evidence>
<gene>
    <name evidence="8" type="ORF">BMF94_5430</name>
</gene>
<dbReference type="GO" id="GO:0006335">
    <property type="term" value="P:DNA replication-dependent chromatin assembly"/>
    <property type="evidence" value="ECO:0007669"/>
    <property type="project" value="TreeGrafter"/>
</dbReference>